<keyword evidence="1" id="KW-0812">Transmembrane</keyword>
<protein>
    <submittedName>
        <fullName evidence="3">Uncharacterized protein</fullName>
    </submittedName>
</protein>
<evidence type="ECO:0000313" key="4">
    <source>
        <dbReference type="Proteomes" id="UP000215914"/>
    </source>
</evidence>
<dbReference type="OrthoDB" id="611851at2759"/>
<accession>A0A251S9R7</accession>
<reference evidence="2 4" key="1">
    <citation type="journal article" date="2017" name="Nature">
        <title>The sunflower genome provides insights into oil metabolism, flowering and Asterid evolution.</title>
        <authorList>
            <person name="Badouin H."/>
            <person name="Gouzy J."/>
            <person name="Grassa C.J."/>
            <person name="Murat F."/>
            <person name="Staton S.E."/>
            <person name="Cottret L."/>
            <person name="Lelandais-Briere C."/>
            <person name="Owens G.L."/>
            <person name="Carrere S."/>
            <person name="Mayjonade B."/>
            <person name="Legrand L."/>
            <person name="Gill N."/>
            <person name="Kane N.C."/>
            <person name="Bowers J.E."/>
            <person name="Hubner S."/>
            <person name="Bellec A."/>
            <person name="Berard A."/>
            <person name="Berges H."/>
            <person name="Blanchet N."/>
            <person name="Boniface M.C."/>
            <person name="Brunel D."/>
            <person name="Catrice O."/>
            <person name="Chaidir N."/>
            <person name="Claudel C."/>
            <person name="Donnadieu C."/>
            <person name="Faraut T."/>
            <person name="Fievet G."/>
            <person name="Helmstetter N."/>
            <person name="King M."/>
            <person name="Knapp S.J."/>
            <person name="Lai Z."/>
            <person name="Le Paslier M.C."/>
            <person name="Lippi Y."/>
            <person name="Lorenzon L."/>
            <person name="Mandel J.R."/>
            <person name="Marage G."/>
            <person name="Marchand G."/>
            <person name="Marquand E."/>
            <person name="Bret-Mestries E."/>
            <person name="Morien E."/>
            <person name="Nambeesan S."/>
            <person name="Nguyen T."/>
            <person name="Pegot-Espagnet P."/>
            <person name="Pouilly N."/>
            <person name="Raftis F."/>
            <person name="Sallet E."/>
            <person name="Schiex T."/>
            <person name="Thomas J."/>
            <person name="Vandecasteele C."/>
            <person name="Vares D."/>
            <person name="Vear F."/>
            <person name="Vautrin S."/>
            <person name="Crespi M."/>
            <person name="Mangin B."/>
            <person name="Burke J.M."/>
            <person name="Salse J."/>
            <person name="Munos S."/>
            <person name="Vincourt P."/>
            <person name="Rieseberg L.H."/>
            <person name="Langlade N.B."/>
        </authorList>
    </citation>
    <scope>NUCLEOTIDE SEQUENCE [LARGE SCALE GENOMIC DNA]</scope>
    <source>
        <strain evidence="4">cv. SF193</strain>
        <tissue evidence="2">Leaves</tissue>
    </source>
</reference>
<gene>
    <name evidence="3" type="ORF">HannXRQ_Chr15g0484961</name>
    <name evidence="2" type="ORF">HanXRQr2_Chr15g0706311</name>
</gene>
<dbReference type="InterPro" id="IPR009943">
    <property type="entry name" value="DUF1475"/>
</dbReference>
<name>A0A251S9R7_HELAN</name>
<organism evidence="3 4">
    <name type="scientific">Helianthus annuus</name>
    <name type="common">Common sunflower</name>
    <dbReference type="NCBI Taxonomy" id="4232"/>
    <lineage>
        <taxon>Eukaryota</taxon>
        <taxon>Viridiplantae</taxon>
        <taxon>Streptophyta</taxon>
        <taxon>Embryophyta</taxon>
        <taxon>Tracheophyta</taxon>
        <taxon>Spermatophyta</taxon>
        <taxon>Magnoliopsida</taxon>
        <taxon>eudicotyledons</taxon>
        <taxon>Gunneridae</taxon>
        <taxon>Pentapetalae</taxon>
        <taxon>asterids</taxon>
        <taxon>campanulids</taxon>
        <taxon>Asterales</taxon>
        <taxon>Asteraceae</taxon>
        <taxon>Asteroideae</taxon>
        <taxon>Heliantheae alliance</taxon>
        <taxon>Heliantheae</taxon>
        <taxon>Helianthus</taxon>
    </lineage>
</organism>
<keyword evidence="1" id="KW-0472">Membrane</keyword>
<dbReference type="EMBL" id="CM007904">
    <property type="protein sequence ID" value="OTF95606.1"/>
    <property type="molecule type" value="Genomic_DNA"/>
</dbReference>
<sequence>MAATASIGVSVKTLFIVLFCVMVAAFAYLFLFGDFFSCFDIHARWYKIMMADFTTCAVVIGVWIAYKESSWIIAFVVIAAMQVLGSFVSLGYILTQFYKLSHEEYLKDPLYFVLARSKNRDVNGGSFVVAARVLFSVLGCLVLGTLIYTIIEELTPSYTKHFNSCSVVFEIDVYILVAIFAVWIAYKESSWKRAFLWIVLLVCLRGVTICVYIVRQLYGLLPQQPASLILFNTNRDIQSSDPRLMEHPDYA</sequence>
<dbReference type="Pfam" id="PF07343">
    <property type="entry name" value="DUF1475"/>
    <property type="match status" value="1"/>
</dbReference>
<dbReference type="PANTHER" id="PTHR36318">
    <property type="entry name" value="OS06G0581300 PROTEIN"/>
    <property type="match status" value="1"/>
</dbReference>
<feature type="transmembrane region" description="Helical" evidence="1">
    <location>
        <begin position="14"/>
        <end position="36"/>
    </location>
</feature>
<proteinExistence type="predicted"/>
<feature type="transmembrane region" description="Helical" evidence="1">
    <location>
        <begin position="194"/>
        <end position="214"/>
    </location>
</feature>
<feature type="transmembrane region" description="Helical" evidence="1">
    <location>
        <begin position="171"/>
        <end position="187"/>
    </location>
</feature>
<evidence type="ECO:0000313" key="3">
    <source>
        <dbReference type="EMBL" id="OTF95606.1"/>
    </source>
</evidence>
<dbReference type="Gramene" id="mRNA:HanXRQr2_Chr15g0706311">
    <property type="protein sequence ID" value="mRNA:HanXRQr2_Chr15g0706311"/>
    <property type="gene ID" value="HanXRQr2_Chr15g0706311"/>
</dbReference>
<evidence type="ECO:0000256" key="1">
    <source>
        <dbReference type="SAM" id="Phobius"/>
    </source>
</evidence>
<reference evidence="3" key="2">
    <citation type="submission" date="2017-02" db="EMBL/GenBank/DDBJ databases">
        <title>Sunflower complete genome.</title>
        <authorList>
            <person name="Langlade N."/>
            <person name="Munos S."/>
        </authorList>
    </citation>
    <scope>NUCLEOTIDE SEQUENCE [LARGE SCALE GENOMIC DNA]</scope>
    <source>
        <tissue evidence="3">Leaves</tissue>
    </source>
</reference>
<dbReference type="AlphaFoldDB" id="A0A251S9R7"/>
<dbReference type="InParanoid" id="A0A251S9R7"/>
<feature type="transmembrane region" description="Helical" evidence="1">
    <location>
        <begin position="72"/>
        <end position="94"/>
    </location>
</feature>
<feature type="transmembrane region" description="Helical" evidence="1">
    <location>
        <begin position="48"/>
        <end position="66"/>
    </location>
</feature>
<feature type="transmembrane region" description="Helical" evidence="1">
    <location>
        <begin position="126"/>
        <end position="151"/>
    </location>
</feature>
<evidence type="ECO:0000313" key="2">
    <source>
        <dbReference type="EMBL" id="KAF5765655.1"/>
    </source>
</evidence>
<keyword evidence="4" id="KW-1185">Reference proteome</keyword>
<dbReference type="PANTHER" id="PTHR36318:SF4">
    <property type="entry name" value="REVERSE TRANSCRIPTASE, RNA-DEPENDENT DNA POLYMERASE-RELATED"/>
    <property type="match status" value="1"/>
</dbReference>
<dbReference type="Proteomes" id="UP000215914">
    <property type="component" value="Chromosome 15"/>
</dbReference>
<dbReference type="EMBL" id="MNCJ02000330">
    <property type="protein sequence ID" value="KAF5765655.1"/>
    <property type="molecule type" value="Genomic_DNA"/>
</dbReference>
<reference evidence="2" key="3">
    <citation type="submission" date="2020-06" db="EMBL/GenBank/DDBJ databases">
        <title>Helianthus annuus Genome sequencing and assembly Release 2.</title>
        <authorList>
            <person name="Gouzy J."/>
            <person name="Langlade N."/>
            <person name="Munos S."/>
        </authorList>
    </citation>
    <scope>NUCLEOTIDE SEQUENCE</scope>
    <source>
        <tissue evidence="2">Leaves</tissue>
    </source>
</reference>
<keyword evidence="1" id="KW-1133">Transmembrane helix</keyword>